<dbReference type="GO" id="GO:0032259">
    <property type="term" value="P:methylation"/>
    <property type="evidence" value="ECO:0007669"/>
    <property type="project" value="UniProtKB-KW"/>
</dbReference>
<evidence type="ECO:0000313" key="3">
    <source>
        <dbReference type="Proteomes" id="UP000778797"/>
    </source>
</evidence>
<gene>
    <name evidence="2" type="ORF">J1C55_05755</name>
</gene>
<dbReference type="RefSeq" id="WP_227476534.1">
    <property type="nucleotide sequence ID" value="NZ_JAFMPT010000005.1"/>
</dbReference>
<reference evidence="2" key="1">
    <citation type="submission" date="2021-03" db="EMBL/GenBank/DDBJ databases">
        <authorList>
            <person name="Ping X."/>
        </authorList>
    </citation>
    <scope>NUCLEOTIDE SEQUENCE</scope>
    <source>
        <strain evidence="2">E313</strain>
    </source>
</reference>
<keyword evidence="2" id="KW-0489">Methyltransferase</keyword>
<sequence length="203" mass="23231">MPSLDLRLFLKIPFVYSSYQYLVGGIKARHLFIKNHTNIKKGEKVLDIGCGPGDILEFLPEVDYTGFDVDKNYINTAKSKYTNHKFQCADVKTFNLEHPETFDIVIATGVLHHLNDSECLTLFNLAKKALKPNGRFVSLDGCYIPNQNKISKFLIDKDRGEFIRTPNEYQTLAQSSFNTITSTVEEHYFRIPYTLAILHCSNQ</sequence>
<dbReference type="InterPro" id="IPR025714">
    <property type="entry name" value="Methyltranfer_dom"/>
</dbReference>
<dbReference type="InterPro" id="IPR029063">
    <property type="entry name" value="SAM-dependent_MTases_sf"/>
</dbReference>
<proteinExistence type="predicted"/>
<feature type="domain" description="Methyltransferase" evidence="1">
    <location>
        <begin position="39"/>
        <end position="142"/>
    </location>
</feature>
<name>A0ABS8ELJ2_9FLAO</name>
<dbReference type="Proteomes" id="UP000778797">
    <property type="component" value="Unassembled WGS sequence"/>
</dbReference>
<organism evidence="2 3">
    <name type="scientific">Winogradskyella immobilis</name>
    <dbReference type="NCBI Taxonomy" id="2816852"/>
    <lineage>
        <taxon>Bacteria</taxon>
        <taxon>Pseudomonadati</taxon>
        <taxon>Bacteroidota</taxon>
        <taxon>Flavobacteriia</taxon>
        <taxon>Flavobacteriales</taxon>
        <taxon>Flavobacteriaceae</taxon>
        <taxon>Winogradskyella</taxon>
    </lineage>
</organism>
<protein>
    <submittedName>
        <fullName evidence="2">Class I SAM-dependent methyltransferase</fullName>
    </submittedName>
</protein>
<reference evidence="2" key="2">
    <citation type="submission" date="2021-10" db="EMBL/GenBank/DDBJ databases">
        <title>Genome of Winogradskyella sp. E313.</title>
        <authorList>
            <person name="Zhou Y."/>
        </authorList>
    </citation>
    <scope>NUCLEOTIDE SEQUENCE</scope>
    <source>
        <strain evidence="2">E313</strain>
    </source>
</reference>
<keyword evidence="3" id="KW-1185">Reference proteome</keyword>
<evidence type="ECO:0000259" key="1">
    <source>
        <dbReference type="Pfam" id="PF13847"/>
    </source>
</evidence>
<dbReference type="Pfam" id="PF13847">
    <property type="entry name" value="Methyltransf_31"/>
    <property type="match status" value="1"/>
</dbReference>
<dbReference type="Gene3D" id="3.40.50.150">
    <property type="entry name" value="Vaccinia Virus protein VP39"/>
    <property type="match status" value="1"/>
</dbReference>
<accession>A0ABS8ELJ2</accession>
<dbReference type="GO" id="GO:0008168">
    <property type="term" value="F:methyltransferase activity"/>
    <property type="evidence" value="ECO:0007669"/>
    <property type="project" value="UniProtKB-KW"/>
</dbReference>
<dbReference type="EMBL" id="JAFMPT010000005">
    <property type="protein sequence ID" value="MCC1484089.1"/>
    <property type="molecule type" value="Genomic_DNA"/>
</dbReference>
<evidence type="ECO:0000313" key="2">
    <source>
        <dbReference type="EMBL" id="MCC1484089.1"/>
    </source>
</evidence>
<dbReference type="SUPFAM" id="SSF53335">
    <property type="entry name" value="S-adenosyl-L-methionine-dependent methyltransferases"/>
    <property type="match status" value="1"/>
</dbReference>
<dbReference type="CDD" id="cd02440">
    <property type="entry name" value="AdoMet_MTases"/>
    <property type="match status" value="1"/>
</dbReference>
<dbReference type="PANTHER" id="PTHR43861">
    <property type="entry name" value="TRANS-ACONITATE 2-METHYLTRANSFERASE-RELATED"/>
    <property type="match status" value="1"/>
</dbReference>
<keyword evidence="2" id="KW-0808">Transferase</keyword>
<comment type="caution">
    <text evidence="2">The sequence shown here is derived from an EMBL/GenBank/DDBJ whole genome shotgun (WGS) entry which is preliminary data.</text>
</comment>